<accession>A0ABZ2LZC4</accession>
<protein>
    <recommendedName>
        <fullName evidence="6">Alkyl hydroperoxide reductase AhpD</fullName>
        <ecNumber evidence="6">1.11.1.28</ecNumber>
    </recommendedName>
    <alternativeName>
        <fullName evidence="6">Alkylhydroperoxidase AhpD</fullName>
    </alternativeName>
</protein>
<dbReference type="PANTHER" id="PTHR33930">
    <property type="entry name" value="ALKYL HYDROPEROXIDE REDUCTASE AHPD"/>
    <property type="match status" value="1"/>
</dbReference>
<feature type="active site" description="Proton donor" evidence="6">
    <location>
        <position position="140"/>
    </location>
</feature>
<evidence type="ECO:0000256" key="3">
    <source>
        <dbReference type="ARBA" id="ARBA00023002"/>
    </source>
</evidence>
<dbReference type="RefSeq" id="WP_394825851.1">
    <property type="nucleotide sequence ID" value="NZ_CP089984.1"/>
</dbReference>
<gene>
    <name evidence="6" type="primary">ahpD</name>
    <name evidence="8" type="ORF">LZC94_02865</name>
</gene>
<dbReference type="InterPro" id="IPR004675">
    <property type="entry name" value="AhpD_core"/>
</dbReference>
<evidence type="ECO:0000256" key="4">
    <source>
        <dbReference type="ARBA" id="ARBA00023157"/>
    </source>
</evidence>
<keyword evidence="3 6" id="KW-0560">Oxidoreductase</keyword>
<evidence type="ECO:0000256" key="6">
    <source>
        <dbReference type="HAMAP-Rule" id="MF_01676"/>
    </source>
</evidence>
<dbReference type="NCBIfam" id="TIGR00778">
    <property type="entry name" value="ahpD_dom"/>
    <property type="match status" value="1"/>
</dbReference>
<evidence type="ECO:0000256" key="1">
    <source>
        <dbReference type="ARBA" id="ARBA00022559"/>
    </source>
</evidence>
<organism evidence="8 9">
    <name type="scientific">Pendulispora albinea</name>
    <dbReference type="NCBI Taxonomy" id="2741071"/>
    <lineage>
        <taxon>Bacteria</taxon>
        <taxon>Pseudomonadati</taxon>
        <taxon>Myxococcota</taxon>
        <taxon>Myxococcia</taxon>
        <taxon>Myxococcales</taxon>
        <taxon>Sorangiineae</taxon>
        <taxon>Pendulisporaceae</taxon>
        <taxon>Pendulispora</taxon>
    </lineage>
</organism>
<comment type="function">
    <text evidence="6">Antioxidant protein with alkyl hydroperoxidase activity. Required for the reduction of the AhpC active site cysteine residues and for the regeneration of the AhpC enzyme activity.</text>
</comment>
<dbReference type="HAMAP" id="MF_01676">
    <property type="entry name" value="AhpD"/>
    <property type="match status" value="1"/>
</dbReference>
<feature type="disulfide bond" evidence="6">
    <location>
        <begin position="140"/>
        <end position="143"/>
    </location>
</feature>
<proteinExistence type="inferred from homology"/>
<dbReference type="EMBL" id="CP089984">
    <property type="protein sequence ID" value="WXB16222.1"/>
    <property type="molecule type" value="Genomic_DNA"/>
</dbReference>
<evidence type="ECO:0000259" key="7">
    <source>
        <dbReference type="Pfam" id="PF02627"/>
    </source>
</evidence>
<feature type="domain" description="Carboxymuconolactone decarboxylase-like" evidence="7">
    <location>
        <begin position="111"/>
        <end position="177"/>
    </location>
</feature>
<dbReference type="PANTHER" id="PTHR33930:SF7">
    <property type="entry name" value="ALKYL HYDROPEROXIDE REDUCTASE AHPD"/>
    <property type="match status" value="1"/>
</dbReference>
<comment type="catalytic activity">
    <reaction evidence="6">
        <text>N(6)-[(R)-dihydrolipoyl]-L-lysyl-[lipoyl-carrier protein] + a hydroperoxide = N(6)-[(R)-lipoyl]-L-lysyl-[lipoyl-carrier protein] + an alcohol + H2O</text>
        <dbReference type="Rhea" id="RHEA:62636"/>
        <dbReference type="Rhea" id="RHEA-COMP:10502"/>
        <dbReference type="Rhea" id="RHEA-COMP:16355"/>
        <dbReference type="ChEBI" id="CHEBI:15377"/>
        <dbReference type="ChEBI" id="CHEBI:30879"/>
        <dbReference type="ChEBI" id="CHEBI:35924"/>
        <dbReference type="ChEBI" id="CHEBI:83099"/>
        <dbReference type="ChEBI" id="CHEBI:83100"/>
        <dbReference type="EC" id="1.11.1.28"/>
    </reaction>
</comment>
<name>A0ABZ2LZC4_9BACT</name>
<dbReference type="InterPro" id="IPR003779">
    <property type="entry name" value="CMD-like"/>
</dbReference>
<dbReference type="SUPFAM" id="SSF69118">
    <property type="entry name" value="AhpD-like"/>
    <property type="match status" value="1"/>
</dbReference>
<evidence type="ECO:0000313" key="8">
    <source>
        <dbReference type="EMBL" id="WXB16222.1"/>
    </source>
</evidence>
<keyword evidence="9" id="KW-1185">Reference proteome</keyword>
<feature type="disulfide bond" description="Interchain (with AhpC); in linked form" evidence="6">
    <location>
        <position position="143"/>
    </location>
</feature>
<sequence>MTTAETPPTVEALRALLPEAAKDIKLNLQSILSGPGSLTNDQKWGVAIASAIASRSEPLRAALVSDSAVAGVEAKVVEDAKAAAAITSMNNIYYRFRHMIGKQTYSDKPARLRMNRLSSPTTTRADLELFSLAVSAIHGCERCVRAHEEAVLERGISEDQVHDTIRLAAVIHGAAVALDEVVRGPR</sequence>
<keyword evidence="1 6" id="KW-0575">Peroxidase</keyword>
<keyword evidence="5 6" id="KW-0676">Redox-active center</keyword>
<comment type="similarity">
    <text evidence="6">Belongs to the AhpD family.</text>
</comment>
<evidence type="ECO:0000256" key="5">
    <source>
        <dbReference type="ARBA" id="ARBA00023284"/>
    </source>
</evidence>
<dbReference type="Pfam" id="PF02627">
    <property type="entry name" value="CMD"/>
    <property type="match status" value="1"/>
</dbReference>
<evidence type="ECO:0000256" key="2">
    <source>
        <dbReference type="ARBA" id="ARBA00022862"/>
    </source>
</evidence>
<dbReference type="InterPro" id="IPR029032">
    <property type="entry name" value="AhpD-like"/>
</dbReference>
<evidence type="ECO:0000313" key="9">
    <source>
        <dbReference type="Proteomes" id="UP001370348"/>
    </source>
</evidence>
<keyword evidence="4 6" id="KW-1015">Disulfide bond</keyword>
<dbReference type="Gene3D" id="1.20.1290.10">
    <property type="entry name" value="AhpD-like"/>
    <property type="match status" value="1"/>
</dbReference>
<dbReference type="Proteomes" id="UP001370348">
    <property type="component" value="Chromosome"/>
</dbReference>
<feature type="active site" description="Cysteine sulfenic acid (-SOH) intermediate" evidence="6">
    <location>
        <position position="143"/>
    </location>
</feature>
<reference evidence="8 9" key="1">
    <citation type="submission" date="2021-12" db="EMBL/GenBank/DDBJ databases">
        <title>Discovery of the Pendulisporaceae a myxobacterial family with distinct sporulation behavior and unique specialized metabolism.</title>
        <authorList>
            <person name="Garcia R."/>
            <person name="Popoff A."/>
            <person name="Bader C.D."/>
            <person name="Loehr J."/>
            <person name="Walesch S."/>
            <person name="Walt C."/>
            <person name="Boldt J."/>
            <person name="Bunk B."/>
            <person name="Haeckl F.J.F.P.J."/>
            <person name="Gunesch A.P."/>
            <person name="Birkelbach J."/>
            <person name="Nuebel U."/>
            <person name="Pietschmann T."/>
            <person name="Bach T."/>
            <person name="Mueller R."/>
        </authorList>
    </citation>
    <scope>NUCLEOTIDE SEQUENCE [LARGE SCALE GENOMIC DNA]</scope>
    <source>
        <strain evidence="8 9">MSr11954</strain>
    </source>
</reference>
<dbReference type="InterPro" id="IPR004674">
    <property type="entry name" value="AhpD"/>
</dbReference>
<keyword evidence="2 6" id="KW-0049">Antioxidant</keyword>
<dbReference type="EC" id="1.11.1.28" evidence="6"/>